<dbReference type="SUPFAM" id="SSF47729">
    <property type="entry name" value="IHF-like DNA-binding proteins"/>
    <property type="match status" value="1"/>
</dbReference>
<protein>
    <submittedName>
        <fullName evidence="3">Integration host factor beta subunit</fullName>
    </submittedName>
</protein>
<evidence type="ECO:0000256" key="2">
    <source>
        <dbReference type="SAM" id="MobiDB-lite"/>
    </source>
</evidence>
<dbReference type="Pfam" id="PF00216">
    <property type="entry name" value="Bac_DNA_binding"/>
    <property type="match status" value="1"/>
</dbReference>
<sequence>MKDSITRSELINLLAAQFEGSELSKSDISLSVREIINHMSSTIANGNRIEIRGFGSFTLRQRNPRMGRNPKTGEPVPLGAKYAPHFKPGKDLKEQVKDKVGT</sequence>
<reference evidence="3" key="1">
    <citation type="submission" date="2018-06" db="EMBL/GenBank/DDBJ databases">
        <authorList>
            <person name="Zhirakovskaya E."/>
        </authorList>
    </citation>
    <scope>NUCLEOTIDE SEQUENCE</scope>
</reference>
<dbReference type="InterPro" id="IPR000119">
    <property type="entry name" value="Hist_DNA-bd"/>
</dbReference>
<dbReference type="EMBL" id="UOFA01000099">
    <property type="protein sequence ID" value="VAW44256.1"/>
    <property type="molecule type" value="Genomic_DNA"/>
</dbReference>
<evidence type="ECO:0000256" key="1">
    <source>
        <dbReference type="ARBA" id="ARBA00023125"/>
    </source>
</evidence>
<dbReference type="GO" id="GO:0030527">
    <property type="term" value="F:structural constituent of chromatin"/>
    <property type="evidence" value="ECO:0007669"/>
    <property type="project" value="InterPro"/>
</dbReference>
<feature type="region of interest" description="Disordered" evidence="2">
    <location>
        <begin position="60"/>
        <end position="102"/>
    </location>
</feature>
<keyword evidence="1" id="KW-0238">DNA-binding</keyword>
<dbReference type="AlphaFoldDB" id="A0A3B0WIE3"/>
<dbReference type="PANTHER" id="PTHR33175">
    <property type="entry name" value="DNA-BINDING PROTEIN HU"/>
    <property type="match status" value="1"/>
</dbReference>
<dbReference type="GO" id="GO:0003677">
    <property type="term" value="F:DNA binding"/>
    <property type="evidence" value="ECO:0007669"/>
    <property type="project" value="UniProtKB-KW"/>
</dbReference>
<proteinExistence type="predicted"/>
<dbReference type="InterPro" id="IPR020816">
    <property type="entry name" value="Histone-like_DNA-bd_CS"/>
</dbReference>
<feature type="compositionally biased region" description="Basic and acidic residues" evidence="2">
    <location>
        <begin position="88"/>
        <end position="102"/>
    </location>
</feature>
<evidence type="ECO:0000313" key="3">
    <source>
        <dbReference type="EMBL" id="VAW44256.1"/>
    </source>
</evidence>
<name>A0A3B0WIE3_9ZZZZ</name>
<dbReference type="SMART" id="SM00411">
    <property type="entry name" value="BHL"/>
    <property type="match status" value="1"/>
</dbReference>
<dbReference type="PRINTS" id="PR01727">
    <property type="entry name" value="DNABINDINGHU"/>
</dbReference>
<dbReference type="GO" id="GO:0005829">
    <property type="term" value="C:cytosol"/>
    <property type="evidence" value="ECO:0007669"/>
    <property type="project" value="TreeGrafter"/>
</dbReference>
<dbReference type="InterPro" id="IPR010992">
    <property type="entry name" value="IHF-like_DNA-bd_dom_sf"/>
</dbReference>
<dbReference type="PROSITE" id="PS00045">
    <property type="entry name" value="HISTONE_LIKE"/>
    <property type="match status" value="1"/>
</dbReference>
<dbReference type="PANTHER" id="PTHR33175:SF5">
    <property type="entry name" value="INTEGRATION HOST FACTOR SUBUNIT BETA"/>
    <property type="match status" value="1"/>
</dbReference>
<gene>
    <name evidence="3" type="ORF">MNBD_GAMMA02-592</name>
</gene>
<dbReference type="NCBIfam" id="NF001222">
    <property type="entry name" value="PRK00199.1"/>
    <property type="match status" value="1"/>
</dbReference>
<dbReference type="Gene3D" id="4.10.520.10">
    <property type="entry name" value="IHF-like DNA-binding proteins"/>
    <property type="match status" value="1"/>
</dbReference>
<dbReference type="CDD" id="cd13836">
    <property type="entry name" value="IHF_B"/>
    <property type="match status" value="1"/>
</dbReference>
<organism evidence="3">
    <name type="scientific">hydrothermal vent metagenome</name>
    <dbReference type="NCBI Taxonomy" id="652676"/>
    <lineage>
        <taxon>unclassified sequences</taxon>
        <taxon>metagenomes</taxon>
        <taxon>ecological metagenomes</taxon>
    </lineage>
</organism>
<accession>A0A3B0WIE3</accession>